<feature type="domain" description="Doublecortin" evidence="2">
    <location>
        <begin position="114"/>
        <end position="196"/>
    </location>
</feature>
<dbReference type="Pfam" id="PF03607">
    <property type="entry name" value="DCX"/>
    <property type="match status" value="2"/>
</dbReference>
<dbReference type="Gene3D" id="3.10.20.230">
    <property type="entry name" value="Doublecortin domain"/>
    <property type="match status" value="2"/>
</dbReference>
<dbReference type="InterPro" id="IPR003533">
    <property type="entry name" value="Doublecortin_dom"/>
</dbReference>
<dbReference type="PANTHER" id="PTHR23004:SF9">
    <property type="entry name" value="DOUBLECORTIN DOMAIN-CONTAINING PROTEIN 2C"/>
    <property type="match status" value="1"/>
</dbReference>
<dbReference type="CDD" id="cd17071">
    <property type="entry name" value="DCX1_DCDC2_like"/>
    <property type="match status" value="1"/>
</dbReference>
<dbReference type="FunFam" id="3.10.20.230:FF:000004">
    <property type="entry name" value="Doublecortin domain containing 2"/>
    <property type="match status" value="1"/>
</dbReference>
<dbReference type="SMART" id="SM00537">
    <property type="entry name" value="DCX"/>
    <property type="match status" value="2"/>
</dbReference>
<dbReference type="PANTHER" id="PTHR23004">
    <property type="entry name" value="DOUBLECORTIN DOMAIN CONTAINING 2"/>
    <property type="match status" value="1"/>
</dbReference>
<accession>A0A671YWZ0</accession>
<reference evidence="3" key="3">
    <citation type="submission" date="2025-09" db="UniProtKB">
        <authorList>
            <consortium name="Ensembl"/>
        </authorList>
    </citation>
    <scope>IDENTIFICATION</scope>
</reference>
<dbReference type="InterPro" id="IPR036572">
    <property type="entry name" value="Doublecortin_dom_sf"/>
</dbReference>
<dbReference type="SUPFAM" id="SSF89837">
    <property type="entry name" value="Doublecortin (DC)"/>
    <property type="match status" value="2"/>
</dbReference>
<dbReference type="Ensembl" id="ENSSAUT00010068757.1">
    <property type="protein sequence ID" value="ENSSAUP00010065644.1"/>
    <property type="gene ID" value="ENSSAUG00010026251.1"/>
</dbReference>
<protein>
    <submittedName>
        <fullName evidence="3">Si:dkey-25g12.4</fullName>
    </submittedName>
</protein>
<dbReference type="GO" id="GO:0005874">
    <property type="term" value="C:microtubule"/>
    <property type="evidence" value="ECO:0007669"/>
    <property type="project" value="TreeGrafter"/>
</dbReference>
<dbReference type="PROSITE" id="PS50309">
    <property type="entry name" value="DC"/>
    <property type="match status" value="2"/>
</dbReference>
<evidence type="ECO:0000313" key="3">
    <source>
        <dbReference type="Ensembl" id="ENSSAUP00010065644.1"/>
    </source>
</evidence>
<feature type="domain" description="Doublecortin" evidence="2">
    <location>
        <begin position="14"/>
        <end position="85"/>
    </location>
</feature>
<evidence type="ECO:0000256" key="1">
    <source>
        <dbReference type="ARBA" id="ARBA00022737"/>
    </source>
</evidence>
<evidence type="ECO:0000313" key="4">
    <source>
        <dbReference type="Proteomes" id="UP000472265"/>
    </source>
</evidence>
<reference evidence="3" key="2">
    <citation type="submission" date="2025-08" db="UniProtKB">
        <authorList>
            <consortium name="Ensembl"/>
        </authorList>
    </citation>
    <scope>IDENTIFICATION</scope>
</reference>
<evidence type="ECO:0000259" key="2">
    <source>
        <dbReference type="PROSITE" id="PS50309"/>
    </source>
</evidence>
<name>A0A671YWZ0_SPAAU</name>
<keyword evidence="4" id="KW-1185">Reference proteome</keyword>
<proteinExistence type="predicted"/>
<organism evidence="3 4">
    <name type="scientific">Sparus aurata</name>
    <name type="common">Gilthead sea bream</name>
    <dbReference type="NCBI Taxonomy" id="8175"/>
    <lineage>
        <taxon>Eukaryota</taxon>
        <taxon>Metazoa</taxon>
        <taxon>Chordata</taxon>
        <taxon>Craniata</taxon>
        <taxon>Vertebrata</taxon>
        <taxon>Euteleostomi</taxon>
        <taxon>Actinopterygii</taxon>
        <taxon>Neopterygii</taxon>
        <taxon>Teleostei</taxon>
        <taxon>Neoteleostei</taxon>
        <taxon>Acanthomorphata</taxon>
        <taxon>Eupercaria</taxon>
        <taxon>Spariformes</taxon>
        <taxon>Sparidae</taxon>
        <taxon>Sparus</taxon>
    </lineage>
</organism>
<dbReference type="AlphaFoldDB" id="A0A671YWZ0"/>
<dbReference type="GO" id="GO:0035556">
    <property type="term" value="P:intracellular signal transduction"/>
    <property type="evidence" value="ECO:0007669"/>
    <property type="project" value="InterPro"/>
</dbReference>
<dbReference type="Proteomes" id="UP000472265">
    <property type="component" value="Chromosome 16"/>
</dbReference>
<sequence>MPGLTGRSDPPPTKTVTVYRNGDAFFAGKKIVVNPRQVTTFDHFLASLTKGIEAPFGAVRKLYTHREGHRVQQLDDLKHGDVYVALHIHFQIQPVVHSKIIVSARWRRAIDESCTINVFTNGEILVPPARIRIPKYTLRSWEKVLTMVTDKVRLRTGAVHRLYTLEGRPVCGPTQLENNQHYVAVGAGKFKALPYEHCVPYILPAIPKDKTSKGCGKWCRFRVGRRRSAIWSLTFPATRLNSHQFIAATPW</sequence>
<keyword evidence="1" id="KW-0677">Repeat</keyword>
<dbReference type="GeneTree" id="ENSGT00940000164359"/>
<dbReference type="GO" id="GO:0005815">
    <property type="term" value="C:microtubule organizing center"/>
    <property type="evidence" value="ECO:0007669"/>
    <property type="project" value="TreeGrafter"/>
</dbReference>
<reference evidence="3" key="1">
    <citation type="submission" date="2021-04" db="EMBL/GenBank/DDBJ databases">
        <authorList>
            <consortium name="Wellcome Sanger Institute Data Sharing"/>
        </authorList>
    </citation>
    <scope>NUCLEOTIDE SEQUENCE [LARGE SCALE GENOMIC DNA]</scope>
</reference>